<evidence type="ECO:0000256" key="1">
    <source>
        <dbReference type="SAM" id="Phobius"/>
    </source>
</evidence>
<dbReference type="Pfam" id="PF14808">
    <property type="entry name" value="TMEM164"/>
    <property type="match status" value="1"/>
</dbReference>
<dbReference type="EMBL" id="NWSH01000276">
    <property type="protein sequence ID" value="PCG77834.1"/>
    <property type="molecule type" value="Genomic_DNA"/>
</dbReference>
<dbReference type="PANTHER" id="PTHR20948">
    <property type="entry name" value="TRANSMEMBRANE PROTEIN 164"/>
    <property type="match status" value="1"/>
</dbReference>
<name>A0A2A4K1Q9_HELVI</name>
<protein>
    <recommendedName>
        <fullName evidence="3">Transmembrane protein 164</fullName>
    </recommendedName>
</protein>
<comment type="caution">
    <text evidence="2">The sequence shown here is derived from an EMBL/GenBank/DDBJ whole genome shotgun (WGS) entry which is preliminary data.</text>
</comment>
<sequence>MFEWAYSGANKAVPRNVGPECAFFLTTKRQIIETLIVVALCVYISIKTFPRLCIPQDTNYVKSDRGGKRLLLILLSLLWGMEIGFKFASRTVIYLLNPCHVTTLIQIYLLSAPPSKTVTALFRIHLNLLNGPLLAFLFPETASRKIFAEAALYWIQHGMMFVIPYYLLRIGGVLNFIINLNTFFLMIIYKSLLLGPYNIEPFWDFNWAIFSYCLNLIYHFIVLQVIAIPAQVNLNHMLCPAILDPFDGPWYRVAAVVHQAMLCPLLCKAFCLISDFCLTKFPPTKVKPYMKDSLMDSHATEKSIEYHHDE</sequence>
<dbReference type="AlphaFoldDB" id="A0A2A4K1Q9"/>
<keyword evidence="1" id="KW-0812">Transmembrane</keyword>
<feature type="transmembrane region" description="Helical" evidence="1">
    <location>
        <begin position="150"/>
        <end position="167"/>
    </location>
</feature>
<dbReference type="InterPro" id="IPR026508">
    <property type="entry name" value="TMEM164"/>
</dbReference>
<dbReference type="PANTHER" id="PTHR20948:SF2">
    <property type="entry name" value="TRANSMEMBRANE PROTEIN 164"/>
    <property type="match status" value="1"/>
</dbReference>
<proteinExistence type="predicted"/>
<keyword evidence="1" id="KW-0472">Membrane</keyword>
<feature type="transmembrane region" description="Helical" evidence="1">
    <location>
        <begin position="31"/>
        <end position="49"/>
    </location>
</feature>
<gene>
    <name evidence="2" type="ORF">B5V51_6215</name>
</gene>
<feature type="transmembrane region" description="Helical" evidence="1">
    <location>
        <begin position="70"/>
        <end position="88"/>
    </location>
</feature>
<organism evidence="2">
    <name type="scientific">Heliothis virescens</name>
    <name type="common">Tobacco budworm moth</name>
    <dbReference type="NCBI Taxonomy" id="7102"/>
    <lineage>
        <taxon>Eukaryota</taxon>
        <taxon>Metazoa</taxon>
        <taxon>Ecdysozoa</taxon>
        <taxon>Arthropoda</taxon>
        <taxon>Hexapoda</taxon>
        <taxon>Insecta</taxon>
        <taxon>Pterygota</taxon>
        <taxon>Neoptera</taxon>
        <taxon>Endopterygota</taxon>
        <taxon>Lepidoptera</taxon>
        <taxon>Glossata</taxon>
        <taxon>Ditrysia</taxon>
        <taxon>Noctuoidea</taxon>
        <taxon>Noctuidae</taxon>
        <taxon>Heliothinae</taxon>
        <taxon>Heliothis</taxon>
    </lineage>
</organism>
<feature type="transmembrane region" description="Helical" evidence="1">
    <location>
        <begin position="173"/>
        <end position="193"/>
    </location>
</feature>
<evidence type="ECO:0000313" key="2">
    <source>
        <dbReference type="EMBL" id="PCG77834.1"/>
    </source>
</evidence>
<keyword evidence="1" id="KW-1133">Transmembrane helix</keyword>
<evidence type="ECO:0008006" key="3">
    <source>
        <dbReference type="Google" id="ProtNLM"/>
    </source>
</evidence>
<feature type="transmembrane region" description="Helical" evidence="1">
    <location>
        <begin position="205"/>
        <end position="230"/>
    </location>
</feature>
<reference evidence="2" key="1">
    <citation type="submission" date="2017-09" db="EMBL/GenBank/DDBJ databases">
        <title>Contemporary evolution of a Lepidopteran species, Heliothis virescens, in response to modern agricultural practices.</title>
        <authorList>
            <person name="Fritz M.L."/>
            <person name="Deyonke A.M."/>
            <person name="Papanicolaou A."/>
            <person name="Micinski S."/>
            <person name="Westbrook J."/>
            <person name="Gould F."/>
        </authorList>
    </citation>
    <scope>NUCLEOTIDE SEQUENCE [LARGE SCALE GENOMIC DNA]</scope>
    <source>
        <strain evidence="2">HvINT-</strain>
        <tissue evidence="2">Whole body</tissue>
    </source>
</reference>
<accession>A0A2A4K1Q9</accession>
<dbReference type="STRING" id="7102.A0A2A4K1Q9"/>